<dbReference type="EMBL" id="GBXM01105797">
    <property type="protein sequence ID" value="JAH02780.1"/>
    <property type="molecule type" value="Transcribed_RNA"/>
</dbReference>
<organism evidence="1">
    <name type="scientific">Anguilla anguilla</name>
    <name type="common">European freshwater eel</name>
    <name type="synonym">Muraena anguilla</name>
    <dbReference type="NCBI Taxonomy" id="7936"/>
    <lineage>
        <taxon>Eukaryota</taxon>
        <taxon>Metazoa</taxon>
        <taxon>Chordata</taxon>
        <taxon>Craniata</taxon>
        <taxon>Vertebrata</taxon>
        <taxon>Euteleostomi</taxon>
        <taxon>Actinopterygii</taxon>
        <taxon>Neopterygii</taxon>
        <taxon>Teleostei</taxon>
        <taxon>Anguilliformes</taxon>
        <taxon>Anguillidae</taxon>
        <taxon>Anguilla</taxon>
    </lineage>
</organism>
<protein>
    <submittedName>
        <fullName evidence="1">Uncharacterized protein</fullName>
    </submittedName>
</protein>
<accession>A0A0E9PFE0</accession>
<sequence length="25" mass="2714">MVMFPQLPVTSDNISHTALSTCSSF</sequence>
<evidence type="ECO:0000313" key="1">
    <source>
        <dbReference type="EMBL" id="JAH02780.1"/>
    </source>
</evidence>
<reference evidence="1" key="2">
    <citation type="journal article" date="2015" name="Fish Shellfish Immunol.">
        <title>Early steps in the European eel (Anguilla anguilla)-Vibrio vulnificus interaction in the gills: Role of the RtxA13 toxin.</title>
        <authorList>
            <person name="Callol A."/>
            <person name="Pajuelo D."/>
            <person name="Ebbesson L."/>
            <person name="Teles M."/>
            <person name="MacKenzie S."/>
            <person name="Amaro C."/>
        </authorList>
    </citation>
    <scope>NUCLEOTIDE SEQUENCE</scope>
</reference>
<dbReference type="AlphaFoldDB" id="A0A0E9PFE0"/>
<proteinExistence type="predicted"/>
<name>A0A0E9PFE0_ANGAN</name>
<reference evidence="1" key="1">
    <citation type="submission" date="2014-11" db="EMBL/GenBank/DDBJ databases">
        <authorList>
            <person name="Amaro Gonzalez C."/>
        </authorList>
    </citation>
    <scope>NUCLEOTIDE SEQUENCE</scope>
</reference>